<keyword evidence="3" id="KW-0614">Plasmid</keyword>
<dbReference type="SUPFAM" id="SSF55961">
    <property type="entry name" value="Bet v1-like"/>
    <property type="match status" value="1"/>
</dbReference>
<dbReference type="CDD" id="cd07814">
    <property type="entry name" value="SRPBCC_CalC_Aha1-like"/>
    <property type="match status" value="1"/>
</dbReference>
<name>W0RS37_9BACT</name>
<evidence type="ECO:0000256" key="1">
    <source>
        <dbReference type="ARBA" id="ARBA00006817"/>
    </source>
</evidence>
<reference evidence="3 4" key="1">
    <citation type="journal article" date="2014" name="Genome Announc.">
        <title>Genome Sequence and Methylome of Soil Bacterium Gemmatirosa kalamazoonensis KBS708T, a Member of the Rarely Cultivated Gemmatimonadetes Phylum.</title>
        <authorList>
            <person name="Debruyn J.M."/>
            <person name="Radosevich M."/>
            <person name="Wommack K.E."/>
            <person name="Polson S.W."/>
            <person name="Hauser L.J."/>
            <person name="Fawaz M.N."/>
            <person name="Korlach J."/>
            <person name="Tsai Y.C."/>
        </authorList>
    </citation>
    <scope>NUCLEOTIDE SEQUENCE [LARGE SCALE GENOMIC DNA]</scope>
    <source>
        <strain evidence="3 4">KBS708</strain>
        <plasmid evidence="4">Plasmid 2</plasmid>
    </source>
</reference>
<evidence type="ECO:0000313" key="3">
    <source>
        <dbReference type="EMBL" id="AHG93262.1"/>
    </source>
</evidence>
<protein>
    <submittedName>
        <fullName evidence="3">Activator of Hsp90 ATPase 1 family protein</fullName>
    </submittedName>
</protein>
<dbReference type="AlphaFoldDB" id="W0RS37"/>
<evidence type="ECO:0000313" key="4">
    <source>
        <dbReference type="Proteomes" id="UP000019151"/>
    </source>
</evidence>
<evidence type="ECO:0000259" key="2">
    <source>
        <dbReference type="Pfam" id="PF08327"/>
    </source>
</evidence>
<dbReference type="Pfam" id="PF08327">
    <property type="entry name" value="AHSA1"/>
    <property type="match status" value="1"/>
</dbReference>
<organism evidence="3 4">
    <name type="scientific">Gemmatirosa kalamazoonensis</name>
    <dbReference type="NCBI Taxonomy" id="861299"/>
    <lineage>
        <taxon>Bacteria</taxon>
        <taxon>Pseudomonadati</taxon>
        <taxon>Gemmatimonadota</taxon>
        <taxon>Gemmatimonadia</taxon>
        <taxon>Gemmatimonadales</taxon>
        <taxon>Gemmatimonadaceae</taxon>
        <taxon>Gemmatirosa</taxon>
    </lineage>
</organism>
<dbReference type="OrthoDB" id="118698at2"/>
<dbReference type="HOGENOM" id="CLU_108923_6_3_0"/>
<dbReference type="Gene3D" id="3.30.530.20">
    <property type="match status" value="1"/>
</dbReference>
<dbReference type="eggNOG" id="COG3832">
    <property type="taxonomic scope" value="Bacteria"/>
</dbReference>
<comment type="similarity">
    <text evidence="1">Belongs to the AHA1 family.</text>
</comment>
<sequence>MAKTTAAVPALEVRRIIRAPRQRVFDAWTQPAQLKAWHAPGPLTVSLAEIDLRPGGAYRIHMRAPDGTEHRVTGVYREVDPPSRVVYTWGWEGDHVVKDSVVTVEFHDRGDTTGDATEVVLTHAGIFDDTERANHAKGWTAILDKFEALYPGGAA</sequence>
<dbReference type="InterPro" id="IPR023393">
    <property type="entry name" value="START-like_dom_sf"/>
</dbReference>
<feature type="domain" description="Activator of Hsp90 ATPase homologue 1/2-like C-terminal" evidence="2">
    <location>
        <begin position="18"/>
        <end position="149"/>
    </location>
</feature>
<gene>
    <name evidence="3" type="ORF">J421_5727</name>
</gene>
<dbReference type="EMBL" id="CP007130">
    <property type="protein sequence ID" value="AHG93262.1"/>
    <property type="molecule type" value="Genomic_DNA"/>
</dbReference>
<dbReference type="Proteomes" id="UP000019151">
    <property type="component" value="Plasmid 2"/>
</dbReference>
<dbReference type="KEGG" id="gba:J421_5727"/>
<keyword evidence="4" id="KW-1185">Reference proteome</keyword>
<dbReference type="InParanoid" id="W0RS37"/>
<proteinExistence type="inferred from homology"/>
<accession>W0RS37</accession>
<dbReference type="InterPro" id="IPR013538">
    <property type="entry name" value="ASHA1/2-like_C"/>
</dbReference>
<geneLocation type="plasmid" evidence="3 4">
    <name>2</name>
</geneLocation>